<feature type="non-terminal residue" evidence="11">
    <location>
        <position position="1"/>
    </location>
</feature>
<dbReference type="InterPro" id="IPR044123">
    <property type="entry name" value="W2_eIF2B_epsilon"/>
</dbReference>
<dbReference type="EMBL" id="CENE01000018">
    <property type="protein sequence ID" value="CEQ41921.1"/>
    <property type="molecule type" value="Genomic_DNA"/>
</dbReference>
<protein>
    <recommendedName>
        <fullName evidence="6">Translation initiation factor eIF2B subunit epsilon</fullName>
    </recommendedName>
    <alternativeName>
        <fullName evidence="7">eIF2B GDP-GTP exchange factor subunit epsilon</fullName>
    </alternativeName>
</protein>
<dbReference type="GO" id="GO:0005851">
    <property type="term" value="C:eukaryotic translation initiation factor 2B complex"/>
    <property type="evidence" value="ECO:0007669"/>
    <property type="project" value="TreeGrafter"/>
</dbReference>
<accession>A0A0D6EPZ2</accession>
<evidence type="ECO:0000313" key="12">
    <source>
        <dbReference type="Proteomes" id="UP000243876"/>
    </source>
</evidence>
<feature type="region of interest" description="Disordered" evidence="9">
    <location>
        <begin position="541"/>
        <end position="576"/>
    </location>
</feature>
<feature type="compositionally biased region" description="Acidic residues" evidence="9">
    <location>
        <begin position="565"/>
        <end position="575"/>
    </location>
</feature>
<evidence type="ECO:0000256" key="3">
    <source>
        <dbReference type="ARBA" id="ARBA00022490"/>
    </source>
</evidence>
<dbReference type="Pfam" id="PF02020">
    <property type="entry name" value="W2"/>
    <property type="match status" value="1"/>
</dbReference>
<evidence type="ECO:0000256" key="8">
    <source>
        <dbReference type="ARBA" id="ARBA00046432"/>
    </source>
</evidence>
<dbReference type="SUPFAM" id="SSF53448">
    <property type="entry name" value="Nucleotide-diphospho-sugar transferases"/>
    <property type="match status" value="1"/>
</dbReference>
<dbReference type="PANTHER" id="PTHR45887:SF1">
    <property type="entry name" value="TRANSLATION INITIATION FACTOR EIF-2B SUBUNIT EPSILON"/>
    <property type="match status" value="1"/>
</dbReference>
<dbReference type="InterPro" id="IPR016024">
    <property type="entry name" value="ARM-type_fold"/>
</dbReference>
<comment type="subunit">
    <text evidence="8">Component of the translation initiation factor 2B (eIF2B) complex which is a heterodecamer of two sets of five different subunits: alpha, beta, gamma, delta and epsilon. Subunits alpha, beta and delta comprise a regulatory subcomplex and subunits epsilon and gamma comprise a catalytic subcomplex. Within the complex, the hexameric regulatory complex resides at the center, with the two heterodimeric catalytic subcomplexes bound on opposite sides.</text>
</comment>
<comment type="subcellular location">
    <subcellularLocation>
        <location evidence="1">Cytoplasm</location>
        <location evidence="1">Cytosol</location>
    </subcellularLocation>
</comment>
<dbReference type="InterPro" id="IPR003307">
    <property type="entry name" value="W2_domain"/>
</dbReference>
<proteinExistence type="inferred from homology"/>
<sequence length="762" mass="81941">MSKGLSKEDTKTDHPLQAIVLCDPWGEEQRWGSIVRRKRTDDEEYDDADVGGEQRPWVCTFSSTGPEQGRTDMLPLRSQCLLPLLNVPLLAWTLESLAAAGVEQVFLFAKDGADDVRHTTSFQGPESALSIVIRPTKALTPGDVMREVDGLSILAPADYLVVQAGYVGNVDLGQKVKDFTERRKADPSLSMSCVVAPIQTKTSSVFAVHALSTDAQLFHYEQSSLFPKMKQFTVPREALADGKEIHTRADLESVGAVICSVEVAPLFTENFDYQFFYPDFVNGLLTSDLLGKTICCTIVGEGADPASSHRSTGWAAVVGNTKSYDAISRMTDVSFSTENSKAILSRKAYPLAPDENMPGNAIRYEQRRARVYYGKEVDLSRTCKIASTSLIGSSATIGSNTFITHSVLGENVTTGSSCTIENSYIFEGAVLGDGCVVKDSVIGEGVRIAPGVTVEGGCLVAAAAVLGEGAYLSGNRVSLEEFEGEVSIGSASLGKDATGFFWPSEDVEKEEEDEDDEDVIDPRNLSVTRLGNCLSNLHLSSSSSSLSSLSRNGSTTTLSTSASLTDDEGLSDDESPAIAGLDALQPEVSTSSKQSEFVTECFHSLDRSFAEGHTVDNAAIELKTLRMASNVPLGEVRAVVIPYILARCDGANGAAAVLERWGGLIANLTGEQEEAMVDCVLVAQKYVAQEGGGDLRFWLRVLKGFYETDVVTDEAVFAWYKSGKARATAGEAGKALWAGSRPFLEALQDDDEDSDEEDSDDE</sequence>
<dbReference type="AlphaFoldDB" id="A0A0D6EPZ2"/>
<organism evidence="11 12">
    <name type="scientific">Sporidiobolus salmonicolor</name>
    <name type="common">Yeast-like fungus</name>
    <name type="synonym">Sporobolomyces salmonicolor</name>
    <dbReference type="NCBI Taxonomy" id="5005"/>
    <lineage>
        <taxon>Eukaryota</taxon>
        <taxon>Fungi</taxon>
        <taxon>Dikarya</taxon>
        <taxon>Basidiomycota</taxon>
        <taxon>Pucciniomycotina</taxon>
        <taxon>Microbotryomycetes</taxon>
        <taxon>Sporidiobolales</taxon>
        <taxon>Sporidiobolaceae</taxon>
        <taxon>Sporobolomyces</taxon>
    </lineage>
</organism>
<comment type="similarity">
    <text evidence="2">Belongs to the eIF-2B gamma/epsilon subunits family.</text>
</comment>
<evidence type="ECO:0000256" key="2">
    <source>
        <dbReference type="ARBA" id="ARBA00007878"/>
    </source>
</evidence>
<dbReference type="OrthoDB" id="424572at2759"/>
<dbReference type="InterPro" id="IPR011004">
    <property type="entry name" value="Trimer_LpxA-like_sf"/>
</dbReference>
<gene>
    <name evidence="11" type="primary">SPOSA6832_03686</name>
</gene>
<evidence type="ECO:0000256" key="6">
    <source>
        <dbReference type="ARBA" id="ARBA00044144"/>
    </source>
</evidence>
<feature type="compositionally biased region" description="Low complexity" evidence="9">
    <location>
        <begin position="541"/>
        <end position="564"/>
    </location>
</feature>
<dbReference type="InterPro" id="IPR056764">
    <property type="entry name" value="LbH_EIF2B3/5"/>
</dbReference>
<dbReference type="Proteomes" id="UP000243876">
    <property type="component" value="Unassembled WGS sequence"/>
</dbReference>
<feature type="domain" description="W2" evidence="10">
    <location>
        <begin position="591"/>
        <end position="757"/>
    </location>
</feature>
<keyword evidence="12" id="KW-1185">Reference proteome</keyword>
<keyword evidence="3" id="KW-0963">Cytoplasm</keyword>
<dbReference type="SUPFAM" id="SSF48371">
    <property type="entry name" value="ARM repeat"/>
    <property type="match status" value="1"/>
</dbReference>
<name>A0A0D6EPZ2_SPOSA</name>
<evidence type="ECO:0000256" key="4">
    <source>
        <dbReference type="ARBA" id="ARBA00022540"/>
    </source>
</evidence>
<evidence type="ECO:0000259" key="10">
    <source>
        <dbReference type="PROSITE" id="PS51363"/>
    </source>
</evidence>
<keyword evidence="5" id="KW-0648">Protein biosynthesis</keyword>
<evidence type="ECO:0000256" key="5">
    <source>
        <dbReference type="ARBA" id="ARBA00022917"/>
    </source>
</evidence>
<dbReference type="Gene3D" id="3.90.550.10">
    <property type="entry name" value="Spore Coat Polysaccharide Biosynthesis Protein SpsA, Chain A"/>
    <property type="match status" value="1"/>
</dbReference>
<evidence type="ECO:0000256" key="9">
    <source>
        <dbReference type="SAM" id="MobiDB-lite"/>
    </source>
</evidence>
<evidence type="ECO:0000256" key="7">
    <source>
        <dbReference type="ARBA" id="ARBA00044345"/>
    </source>
</evidence>
<dbReference type="CDD" id="cd03356">
    <property type="entry name" value="LbH_G1P_AT_C_like"/>
    <property type="match status" value="1"/>
</dbReference>
<dbReference type="InterPro" id="IPR029044">
    <property type="entry name" value="Nucleotide-diphossugar_trans"/>
</dbReference>
<evidence type="ECO:0000256" key="1">
    <source>
        <dbReference type="ARBA" id="ARBA00004514"/>
    </source>
</evidence>
<dbReference type="Gene3D" id="2.160.10.10">
    <property type="entry name" value="Hexapeptide repeat proteins"/>
    <property type="match status" value="1"/>
</dbReference>
<dbReference type="Gene3D" id="1.25.40.180">
    <property type="match status" value="1"/>
</dbReference>
<keyword evidence="4" id="KW-0396">Initiation factor</keyword>
<dbReference type="GO" id="GO:0003743">
    <property type="term" value="F:translation initiation factor activity"/>
    <property type="evidence" value="ECO:0007669"/>
    <property type="project" value="TreeGrafter"/>
</dbReference>
<dbReference type="GO" id="GO:0031369">
    <property type="term" value="F:translation initiation factor binding"/>
    <property type="evidence" value="ECO:0007669"/>
    <property type="project" value="InterPro"/>
</dbReference>
<dbReference type="Pfam" id="PF25084">
    <property type="entry name" value="LbH_EIF2B"/>
    <property type="match status" value="1"/>
</dbReference>
<reference evidence="12" key="1">
    <citation type="submission" date="2015-02" db="EMBL/GenBank/DDBJ databases">
        <authorList>
            <person name="Gon?alves P."/>
        </authorList>
    </citation>
    <scope>NUCLEOTIDE SEQUENCE [LARGE SCALE GENOMIC DNA]</scope>
</reference>
<dbReference type="PROSITE" id="PS51363">
    <property type="entry name" value="W2"/>
    <property type="match status" value="1"/>
</dbReference>
<dbReference type="PANTHER" id="PTHR45887">
    <property type="entry name" value="TRANSLATION INITIATION FACTOR EIF-2B SUBUNIT EPSILON"/>
    <property type="match status" value="1"/>
</dbReference>
<dbReference type="CDD" id="cd11558">
    <property type="entry name" value="W2_eIF2B_epsilon"/>
    <property type="match status" value="1"/>
</dbReference>
<dbReference type="SMART" id="SM00515">
    <property type="entry name" value="eIF5C"/>
    <property type="match status" value="1"/>
</dbReference>
<dbReference type="GO" id="GO:0005085">
    <property type="term" value="F:guanyl-nucleotide exchange factor activity"/>
    <property type="evidence" value="ECO:0007669"/>
    <property type="project" value="InterPro"/>
</dbReference>
<evidence type="ECO:0000313" key="11">
    <source>
        <dbReference type="EMBL" id="CEQ41921.1"/>
    </source>
</evidence>
<dbReference type="SUPFAM" id="SSF51161">
    <property type="entry name" value="Trimeric LpxA-like enzymes"/>
    <property type="match status" value="1"/>
</dbReference>
<dbReference type="InterPro" id="IPR051956">
    <property type="entry name" value="eIF2B_epsilon"/>
</dbReference>